<comment type="caution">
    <text evidence="1">The sequence shown here is derived from an EMBL/GenBank/DDBJ whole genome shotgun (WGS) entry which is preliminary data.</text>
</comment>
<protein>
    <submittedName>
        <fullName evidence="1">Uncharacterized protein</fullName>
    </submittedName>
</protein>
<reference evidence="1 2" key="1">
    <citation type="journal article" date="2020" name="Cell">
        <title>Large-Scale Comparative Analyses of Tick Genomes Elucidate Their Genetic Diversity and Vector Capacities.</title>
        <authorList>
            <consortium name="Tick Genome and Microbiome Consortium (TIGMIC)"/>
            <person name="Jia N."/>
            <person name="Wang J."/>
            <person name="Shi W."/>
            <person name="Du L."/>
            <person name="Sun Y."/>
            <person name="Zhan W."/>
            <person name="Jiang J.F."/>
            <person name="Wang Q."/>
            <person name="Zhang B."/>
            <person name="Ji P."/>
            <person name="Bell-Sakyi L."/>
            <person name="Cui X.M."/>
            <person name="Yuan T.T."/>
            <person name="Jiang B.G."/>
            <person name="Yang W.F."/>
            <person name="Lam T.T."/>
            <person name="Chang Q.C."/>
            <person name="Ding S.J."/>
            <person name="Wang X.J."/>
            <person name="Zhu J.G."/>
            <person name="Ruan X.D."/>
            <person name="Zhao L."/>
            <person name="Wei J.T."/>
            <person name="Ye R.Z."/>
            <person name="Que T.C."/>
            <person name="Du C.H."/>
            <person name="Zhou Y.H."/>
            <person name="Cheng J.X."/>
            <person name="Dai P.F."/>
            <person name="Guo W.B."/>
            <person name="Han X.H."/>
            <person name="Huang E.J."/>
            <person name="Li L.F."/>
            <person name="Wei W."/>
            <person name="Gao Y.C."/>
            <person name="Liu J.Z."/>
            <person name="Shao H.Z."/>
            <person name="Wang X."/>
            <person name="Wang C.C."/>
            <person name="Yang T.C."/>
            <person name="Huo Q.B."/>
            <person name="Li W."/>
            <person name="Chen H.Y."/>
            <person name="Chen S.E."/>
            <person name="Zhou L.G."/>
            <person name="Ni X.B."/>
            <person name="Tian J.H."/>
            <person name="Sheng Y."/>
            <person name="Liu T."/>
            <person name="Pan Y.S."/>
            <person name="Xia L.Y."/>
            <person name="Li J."/>
            <person name="Zhao F."/>
            <person name="Cao W.C."/>
        </authorList>
    </citation>
    <scope>NUCLEOTIDE SEQUENCE [LARGE SCALE GENOMIC DNA]</scope>
    <source>
        <strain evidence="1">Iper-2018</strain>
    </source>
</reference>
<keyword evidence="2" id="KW-1185">Reference proteome</keyword>
<gene>
    <name evidence="1" type="ORF">HPB47_018440</name>
</gene>
<name>A0AC60QMN9_IXOPE</name>
<accession>A0AC60QMN9</accession>
<organism evidence="1 2">
    <name type="scientific">Ixodes persulcatus</name>
    <name type="common">Taiga tick</name>
    <dbReference type="NCBI Taxonomy" id="34615"/>
    <lineage>
        <taxon>Eukaryota</taxon>
        <taxon>Metazoa</taxon>
        <taxon>Ecdysozoa</taxon>
        <taxon>Arthropoda</taxon>
        <taxon>Chelicerata</taxon>
        <taxon>Arachnida</taxon>
        <taxon>Acari</taxon>
        <taxon>Parasitiformes</taxon>
        <taxon>Ixodida</taxon>
        <taxon>Ixodoidea</taxon>
        <taxon>Ixodidae</taxon>
        <taxon>Ixodinae</taxon>
        <taxon>Ixodes</taxon>
    </lineage>
</organism>
<proteinExistence type="predicted"/>
<dbReference type="EMBL" id="JABSTQ010007573">
    <property type="protein sequence ID" value="KAG0435516.1"/>
    <property type="molecule type" value="Genomic_DNA"/>
</dbReference>
<evidence type="ECO:0000313" key="1">
    <source>
        <dbReference type="EMBL" id="KAG0435516.1"/>
    </source>
</evidence>
<sequence>MVTASFPSELKAMDGTEDATSLSQHEKWLCVEGRKESADEGQVLVRMEVTRSARAASLAKLSVLDAVKKYPYLMTSERFLRDFEMLVNREALSCIQGGLDKLAQCVLQGTLPCKRHHLQSLLESAQHGGCKRRKTHVQAVQVLRLLTVHVKEKKAMDALFLQASHEVLCSAVGSGVANSSSESP</sequence>
<dbReference type="Proteomes" id="UP000805193">
    <property type="component" value="Unassembled WGS sequence"/>
</dbReference>
<evidence type="ECO:0000313" key="2">
    <source>
        <dbReference type="Proteomes" id="UP000805193"/>
    </source>
</evidence>